<dbReference type="InterPro" id="IPR051685">
    <property type="entry name" value="Ycf3/AcsC/BcsC/TPR_MFPF"/>
</dbReference>
<dbReference type="Pfam" id="PF13414">
    <property type="entry name" value="TPR_11"/>
    <property type="match status" value="1"/>
</dbReference>
<evidence type="ECO:0000313" key="5">
    <source>
        <dbReference type="Proteomes" id="UP000191153"/>
    </source>
</evidence>
<feature type="repeat" description="TPR" evidence="3">
    <location>
        <begin position="69"/>
        <end position="102"/>
    </location>
</feature>
<reference evidence="4 5" key="1">
    <citation type="submission" date="2017-02" db="EMBL/GenBank/DDBJ databases">
        <authorList>
            <person name="Peterson S.W."/>
        </authorList>
    </citation>
    <scope>NUCLEOTIDE SEQUENCE [LARGE SCALE GENOMIC DNA]</scope>
    <source>
        <strain evidence="4 5">ATCC 700028</strain>
    </source>
</reference>
<dbReference type="PANTHER" id="PTHR44943:SF8">
    <property type="entry name" value="TPR REPEAT-CONTAINING PROTEIN MJ0263"/>
    <property type="match status" value="1"/>
</dbReference>
<proteinExistence type="predicted"/>
<dbReference type="AlphaFoldDB" id="A0A1T4NTX7"/>
<dbReference type="SMART" id="SM00028">
    <property type="entry name" value="TPR"/>
    <property type="match status" value="4"/>
</dbReference>
<sequence length="188" mass="22215">MLKTQIFKKYNNEIPDLFLYEQDLRFELLSDSKNLEKLAELGRVLYYKKDCQGAVKIYEKLLNVEPENTEYLGFMGFLCYELENYKCAIECYNRFLDVAPNDPFVYFLLGNAYSRAGLIKEAINSYDFAIFLDLDIYTAHLDFAVKYEAMGRFRKALREYIAAYEIDPRDSQIKRKIIQLEEKINSSM</sequence>
<dbReference type="Gene3D" id="1.25.40.10">
    <property type="entry name" value="Tetratricopeptide repeat domain"/>
    <property type="match status" value="1"/>
</dbReference>
<dbReference type="InterPro" id="IPR011990">
    <property type="entry name" value="TPR-like_helical_dom_sf"/>
</dbReference>
<keyword evidence="2 3" id="KW-0802">TPR repeat</keyword>
<evidence type="ECO:0000256" key="1">
    <source>
        <dbReference type="ARBA" id="ARBA00022737"/>
    </source>
</evidence>
<accession>A0A1T4NTX7</accession>
<dbReference type="Proteomes" id="UP000191153">
    <property type="component" value="Unassembled WGS sequence"/>
</dbReference>
<feature type="repeat" description="TPR" evidence="3">
    <location>
        <begin position="35"/>
        <end position="68"/>
    </location>
</feature>
<evidence type="ECO:0000313" key="4">
    <source>
        <dbReference type="EMBL" id="SJZ82577.1"/>
    </source>
</evidence>
<keyword evidence="1" id="KW-0677">Repeat</keyword>
<dbReference type="SUPFAM" id="SSF48452">
    <property type="entry name" value="TPR-like"/>
    <property type="match status" value="1"/>
</dbReference>
<dbReference type="PANTHER" id="PTHR44943">
    <property type="entry name" value="CELLULOSE SYNTHASE OPERON PROTEIN C"/>
    <property type="match status" value="1"/>
</dbReference>
<dbReference type="EMBL" id="FUWX01000012">
    <property type="protein sequence ID" value="SJZ82577.1"/>
    <property type="molecule type" value="Genomic_DNA"/>
</dbReference>
<dbReference type="STRING" id="180163.SAMN02745174_01643"/>
<name>A0A1T4NTX7_9FUSO</name>
<gene>
    <name evidence="4" type="ORF">SAMN02745174_01643</name>
</gene>
<organism evidence="4 5">
    <name type="scientific">Cetobacterium ceti</name>
    <dbReference type="NCBI Taxonomy" id="180163"/>
    <lineage>
        <taxon>Bacteria</taxon>
        <taxon>Fusobacteriati</taxon>
        <taxon>Fusobacteriota</taxon>
        <taxon>Fusobacteriia</taxon>
        <taxon>Fusobacteriales</taxon>
        <taxon>Fusobacteriaceae</taxon>
        <taxon>Cetobacterium</taxon>
    </lineage>
</organism>
<evidence type="ECO:0000256" key="2">
    <source>
        <dbReference type="ARBA" id="ARBA00022803"/>
    </source>
</evidence>
<dbReference type="PROSITE" id="PS50005">
    <property type="entry name" value="TPR"/>
    <property type="match status" value="3"/>
</dbReference>
<keyword evidence="5" id="KW-1185">Reference proteome</keyword>
<feature type="repeat" description="TPR" evidence="3">
    <location>
        <begin position="137"/>
        <end position="170"/>
    </location>
</feature>
<dbReference type="OrthoDB" id="87208at2"/>
<evidence type="ECO:0000256" key="3">
    <source>
        <dbReference type="PROSITE-ProRule" id="PRU00339"/>
    </source>
</evidence>
<dbReference type="RefSeq" id="WP_078694126.1">
    <property type="nucleotide sequence ID" value="NZ_FUWX01000012.1"/>
</dbReference>
<dbReference type="InterPro" id="IPR019734">
    <property type="entry name" value="TPR_rpt"/>
</dbReference>
<protein>
    <submittedName>
        <fullName evidence="4">Tetratricopeptide repeat-containing protein</fullName>
    </submittedName>
</protein>